<dbReference type="PANTHER" id="PTHR42860">
    <property type="entry name" value="VITAMIN B12-BINDING PROTEIN"/>
    <property type="match status" value="1"/>
</dbReference>
<proteinExistence type="predicted"/>
<evidence type="ECO:0000313" key="3">
    <source>
        <dbReference type="Proteomes" id="UP000252132"/>
    </source>
</evidence>
<dbReference type="CDD" id="cd01144">
    <property type="entry name" value="BtuF"/>
    <property type="match status" value="1"/>
</dbReference>
<organism evidence="2 3">
    <name type="scientific">PS1 clade bacterium</name>
    <dbReference type="NCBI Taxonomy" id="2175152"/>
    <lineage>
        <taxon>Bacteria</taxon>
        <taxon>Pseudomonadati</taxon>
        <taxon>Pseudomonadota</taxon>
        <taxon>Alphaproteobacteria</taxon>
        <taxon>PS1 clade</taxon>
    </lineage>
</organism>
<dbReference type="PANTHER" id="PTHR42860:SF1">
    <property type="entry name" value="VITAMIN B12-BINDING PROTEIN"/>
    <property type="match status" value="1"/>
</dbReference>
<dbReference type="SUPFAM" id="SSF53807">
    <property type="entry name" value="Helical backbone' metal receptor"/>
    <property type="match status" value="1"/>
</dbReference>
<reference evidence="2 3" key="1">
    <citation type="journal article" date="2018" name="Microbiome">
        <title>Fine metagenomic profile of the Mediterranean stratified and mixed water columns revealed by assembly and recruitment.</title>
        <authorList>
            <person name="Haro-Moreno J.M."/>
            <person name="Lopez-Perez M."/>
            <person name="De La Torre J.R."/>
            <person name="Picazo A."/>
            <person name="Camacho A."/>
            <person name="Rodriguez-Valera F."/>
        </authorList>
    </citation>
    <scope>NUCLEOTIDE SEQUENCE [LARGE SCALE GENOMIC DNA]</scope>
    <source>
        <strain evidence="2">MED-G55</strain>
    </source>
</reference>
<dbReference type="Pfam" id="PF01497">
    <property type="entry name" value="Peripla_BP_2"/>
    <property type="match status" value="1"/>
</dbReference>
<comment type="caution">
    <text evidence="2">The sequence shown here is derived from an EMBL/GenBank/DDBJ whole genome shotgun (WGS) entry which is preliminary data.</text>
</comment>
<evidence type="ECO:0000313" key="2">
    <source>
        <dbReference type="EMBL" id="RCL77529.1"/>
    </source>
</evidence>
<gene>
    <name evidence="2" type="ORF">DBW69_02885</name>
</gene>
<dbReference type="PROSITE" id="PS50983">
    <property type="entry name" value="FE_B12_PBP"/>
    <property type="match status" value="1"/>
</dbReference>
<dbReference type="EMBL" id="QOQF01000007">
    <property type="protein sequence ID" value="RCL77529.1"/>
    <property type="molecule type" value="Genomic_DNA"/>
</dbReference>
<evidence type="ECO:0000259" key="1">
    <source>
        <dbReference type="PROSITE" id="PS50983"/>
    </source>
</evidence>
<dbReference type="InterPro" id="IPR002491">
    <property type="entry name" value="ABC_transptr_periplasmic_BD"/>
</dbReference>
<name>A0A368E0B1_9PROT</name>
<dbReference type="Proteomes" id="UP000252132">
    <property type="component" value="Unassembled WGS sequence"/>
</dbReference>
<dbReference type="Gene3D" id="3.40.50.1980">
    <property type="entry name" value="Nitrogenase molybdenum iron protein domain"/>
    <property type="match status" value="2"/>
</dbReference>
<sequence length="305" mass="33689">MRIVSLLPSATELVCALGFQQNLVGRSHECDWPLGLNDLPILTQPKMNPMAQAAKIDSDVRRLVEQGVSVYRLDADKLAELAPDVIVTQSQCELCAVSLDEVETALHDWMGSHNTPPRLVSLEPMTLDDVMTDIRNLSKALACDARGELLVREMRSGFANLAEAVSGQARKSVFFMEWTAPLMGAGNWMPEIISYGGGDVVLGENGRHSPTVMWEDIHAADPDVIIVGPCGFDVGRAREELSTLTNGASWQSLRAVQEREVYIVNGNHFYNRPGPRLLESAQIIGEILNPTCVPKIDNSERWQKW</sequence>
<protein>
    <submittedName>
        <fullName evidence="2">Cobalamin-binding protein</fullName>
    </submittedName>
</protein>
<accession>A0A368E0B1</accession>
<feature type="domain" description="Fe/B12 periplasmic-binding" evidence="1">
    <location>
        <begin position="2"/>
        <end position="292"/>
    </location>
</feature>
<dbReference type="AlphaFoldDB" id="A0A368E0B1"/>
<dbReference type="InterPro" id="IPR051030">
    <property type="entry name" value="Vitamin_B12-ABC_binding"/>
</dbReference>